<organism evidence="10 11">
    <name type="scientific">Sandaracinus amylolyticus</name>
    <dbReference type="NCBI Taxonomy" id="927083"/>
    <lineage>
        <taxon>Bacteria</taxon>
        <taxon>Pseudomonadati</taxon>
        <taxon>Myxococcota</taxon>
        <taxon>Polyangia</taxon>
        <taxon>Polyangiales</taxon>
        <taxon>Sandaracinaceae</taxon>
        <taxon>Sandaracinus</taxon>
    </lineage>
</organism>
<comment type="subcellular location">
    <subcellularLocation>
        <location evidence="1">Membrane</location>
        <topology evidence="1">Multi-pass membrane protein</topology>
    </subcellularLocation>
</comment>
<gene>
    <name evidence="10" type="ORF">DB32_003881</name>
</gene>
<evidence type="ECO:0000256" key="7">
    <source>
        <dbReference type="ARBA" id="ARBA00022989"/>
    </source>
</evidence>
<comment type="pathway">
    <text evidence="2">Lipid metabolism; sphingolipid metabolism.</text>
</comment>
<dbReference type="AlphaFoldDB" id="A0A0F6YIZ2"/>
<feature type="transmembrane region" description="Helical" evidence="9">
    <location>
        <begin position="281"/>
        <end position="300"/>
    </location>
</feature>
<evidence type="ECO:0000313" key="10">
    <source>
        <dbReference type="EMBL" id="AKF06732.1"/>
    </source>
</evidence>
<reference evidence="10 11" key="1">
    <citation type="submission" date="2015-03" db="EMBL/GenBank/DDBJ databases">
        <title>Genome assembly of Sandaracinus amylolyticus DSM 53668.</title>
        <authorList>
            <person name="Sharma G."/>
            <person name="Subramanian S."/>
        </authorList>
    </citation>
    <scope>NUCLEOTIDE SEQUENCE [LARGE SCALE GENOMIC DNA]</scope>
    <source>
        <strain evidence="10 11">DSM 53668</strain>
    </source>
</reference>
<dbReference type="InterPro" id="IPR029044">
    <property type="entry name" value="Nucleotide-diphossugar_trans"/>
</dbReference>
<evidence type="ECO:0000256" key="3">
    <source>
        <dbReference type="ARBA" id="ARBA00004991"/>
    </source>
</evidence>
<dbReference type="GO" id="GO:0008120">
    <property type="term" value="F:ceramide glucosyltransferase activity"/>
    <property type="evidence" value="ECO:0007669"/>
    <property type="project" value="TreeGrafter"/>
</dbReference>
<dbReference type="GO" id="GO:0016020">
    <property type="term" value="C:membrane"/>
    <property type="evidence" value="ECO:0007669"/>
    <property type="project" value="UniProtKB-SubCell"/>
</dbReference>
<sequence length="396" mass="43577">MLPWIVLGCAVFAYGFFGLGAIATLRHTRRRARAIANDRLPAVSLLKPLKGIEESLEQNLESFFTQDYGGPIEIVFATAEPDDDALPVARRVAARYPEISVRFVLSDPEYGLNPKVANLAGALRAAKHDLVLQSDANVRARPDYLRRVVSELIEEDGALLSSMVVGVGERSPGAAMENLQLSAMIAPSTCFALRYFGVTCVIGKSMLFRRSVLDELGGLERVKDVLAEDYLLGRAFEKAGRKVILSTTVAENVNHDVTIDRFMSRHARWLKMRAVIHPPAFVADVFANPVGLAVIATVLSGFDVRFVAALLALVIAKASTDAMLLRRTRGEAMPWKLLLCAPLKDVLLLAIWPYAAMSRSIEWRGTRLRLGWQTKLRPDDGAFAVRIARRLIGRAG</sequence>
<evidence type="ECO:0000256" key="6">
    <source>
        <dbReference type="ARBA" id="ARBA00022692"/>
    </source>
</evidence>
<dbReference type="GO" id="GO:0006679">
    <property type="term" value="P:glucosylceramide biosynthetic process"/>
    <property type="evidence" value="ECO:0007669"/>
    <property type="project" value="TreeGrafter"/>
</dbReference>
<dbReference type="Gene3D" id="3.90.550.10">
    <property type="entry name" value="Spore Coat Polysaccharide Biosynthesis Protein SpsA, Chain A"/>
    <property type="match status" value="1"/>
</dbReference>
<keyword evidence="5 10" id="KW-0808">Transferase</keyword>
<dbReference type="RefSeq" id="WP_053233877.1">
    <property type="nucleotide sequence ID" value="NZ_CP011125.1"/>
</dbReference>
<evidence type="ECO:0000256" key="1">
    <source>
        <dbReference type="ARBA" id="ARBA00004141"/>
    </source>
</evidence>
<dbReference type="Pfam" id="PF13506">
    <property type="entry name" value="Glyco_transf_21"/>
    <property type="match status" value="1"/>
</dbReference>
<feature type="transmembrane region" description="Helical" evidence="9">
    <location>
        <begin position="6"/>
        <end position="25"/>
    </location>
</feature>
<accession>A0A0F6YIZ2</accession>
<keyword evidence="11" id="KW-1185">Reference proteome</keyword>
<feature type="transmembrane region" description="Helical" evidence="9">
    <location>
        <begin position="306"/>
        <end position="325"/>
    </location>
</feature>
<dbReference type="EMBL" id="CP011125">
    <property type="protein sequence ID" value="AKF06732.1"/>
    <property type="molecule type" value="Genomic_DNA"/>
</dbReference>
<keyword evidence="8 9" id="KW-0472">Membrane</keyword>
<dbReference type="PANTHER" id="PTHR12726">
    <property type="entry name" value="CERAMIDE GLUCOSYLTRANSFERASE"/>
    <property type="match status" value="1"/>
</dbReference>
<keyword evidence="7 9" id="KW-1133">Transmembrane helix</keyword>
<evidence type="ECO:0000313" key="11">
    <source>
        <dbReference type="Proteomes" id="UP000034883"/>
    </source>
</evidence>
<dbReference type="KEGG" id="samy:DB32_003881"/>
<evidence type="ECO:0000256" key="4">
    <source>
        <dbReference type="ARBA" id="ARBA00022676"/>
    </source>
</evidence>
<evidence type="ECO:0000256" key="5">
    <source>
        <dbReference type="ARBA" id="ARBA00022679"/>
    </source>
</evidence>
<dbReference type="SUPFAM" id="SSF53448">
    <property type="entry name" value="Nucleotide-diphospho-sugar transferases"/>
    <property type="match status" value="1"/>
</dbReference>
<name>A0A0F6YIZ2_9BACT</name>
<dbReference type="InterPro" id="IPR025993">
    <property type="entry name" value="Ceramide_glucosylTrfase"/>
</dbReference>
<evidence type="ECO:0000256" key="8">
    <source>
        <dbReference type="ARBA" id="ARBA00023136"/>
    </source>
</evidence>
<keyword evidence="6 9" id="KW-0812">Transmembrane</keyword>
<protein>
    <submittedName>
        <fullName evidence="10">Ceramide glucosyltransferase</fullName>
    </submittedName>
</protein>
<comment type="pathway">
    <text evidence="3">Sphingolipid metabolism.</text>
</comment>
<dbReference type="PANTHER" id="PTHR12726:SF0">
    <property type="entry name" value="CERAMIDE GLUCOSYLTRANSFERASE"/>
    <property type="match status" value="1"/>
</dbReference>
<dbReference type="STRING" id="927083.DB32_003881"/>
<evidence type="ECO:0000256" key="2">
    <source>
        <dbReference type="ARBA" id="ARBA00004760"/>
    </source>
</evidence>
<evidence type="ECO:0000256" key="9">
    <source>
        <dbReference type="SAM" id="Phobius"/>
    </source>
</evidence>
<dbReference type="Proteomes" id="UP000034883">
    <property type="component" value="Chromosome"/>
</dbReference>
<proteinExistence type="predicted"/>
<keyword evidence="4" id="KW-0328">Glycosyltransferase</keyword>